<proteinExistence type="predicted"/>
<dbReference type="VEuPathDB" id="PlasmoDB:PRELSG_0005300"/>
<organism evidence="2 3">
    <name type="scientific">Plasmodium relictum</name>
    <dbReference type="NCBI Taxonomy" id="85471"/>
    <lineage>
        <taxon>Eukaryota</taxon>
        <taxon>Sar</taxon>
        <taxon>Alveolata</taxon>
        <taxon>Apicomplexa</taxon>
        <taxon>Aconoidasida</taxon>
        <taxon>Haemosporida</taxon>
        <taxon>Plasmodiidae</taxon>
        <taxon>Plasmodium</taxon>
        <taxon>Plasmodium (Haemamoeba)</taxon>
    </lineage>
</organism>
<keyword evidence="1" id="KW-1133">Transmembrane helix</keyword>
<name>A0A1J1GKU6_PLARL</name>
<dbReference type="AlphaFoldDB" id="A0A1J1GKU6"/>
<keyword evidence="1" id="KW-0812">Transmembrane</keyword>
<accession>A0A1J1GKU6</accession>
<evidence type="ECO:0000313" key="3">
    <source>
        <dbReference type="Proteomes" id="UP000220158"/>
    </source>
</evidence>
<protein>
    <submittedName>
        <fullName evidence="2">Fam-e protein</fullName>
    </submittedName>
</protein>
<dbReference type="GeneID" id="39733964"/>
<reference evidence="2 3" key="1">
    <citation type="submission" date="2015-04" db="EMBL/GenBank/DDBJ databases">
        <authorList>
            <consortium name="Pathogen Informatics"/>
        </authorList>
    </citation>
    <scope>NUCLEOTIDE SEQUENCE [LARGE SCALE GENOMIC DNA]</scope>
    <source>
        <strain evidence="2 3">SGS1</strain>
    </source>
</reference>
<evidence type="ECO:0000256" key="1">
    <source>
        <dbReference type="SAM" id="Phobius"/>
    </source>
</evidence>
<dbReference type="Proteomes" id="UP000220158">
    <property type="component" value="Unassembled WGS sequence"/>
</dbReference>
<dbReference type="KEGG" id="prel:PRELSG_0005300"/>
<dbReference type="OMA" id="YSHENIC"/>
<dbReference type="EMBL" id="CVMU01000357">
    <property type="protein sequence ID" value="CRG85129.1"/>
    <property type="molecule type" value="Genomic_DNA"/>
</dbReference>
<gene>
    <name evidence="2" type="ORF">PRELSG_0005300</name>
</gene>
<sequence length="349" mass="40496">MALLYNAGCSESEEDFTKCKVNTCLIRGGKFHTLHCVPAFEKVDVVDSSDDNSKDILKNIFKYKPSYTSKVKKSEVKSKVTILSKSKDDGILFLYDFYLPIKHYSGALSTTYHSKTFLCRIKTVNQKITLCEVVDPYHIGRTLSFHSFDISNKKREKSKIGLNNIQNPRHFDLRYKYKDTHISRDKCHYVTIENTSEQICRYSICTKDDNDHFSCADAKFNGKLFHLQDHSPLSEEHTKYIYIPKSCINDNFLNECTPYFCEIKSSDDMYQCEGLEMSAVKKIKSHSEGELMRLEKSVATPYKEYSLPSTYIAASFLPFLVLFFFVGCYLYAIFRRNRRKKTITKSKEP</sequence>
<keyword evidence="1" id="KW-0472">Membrane</keyword>
<evidence type="ECO:0000313" key="2">
    <source>
        <dbReference type="EMBL" id="CRG85129.1"/>
    </source>
</evidence>
<dbReference type="RefSeq" id="XP_028531241.1">
    <property type="nucleotide sequence ID" value="XM_028676545.1"/>
</dbReference>
<keyword evidence="3" id="KW-1185">Reference proteome</keyword>
<feature type="transmembrane region" description="Helical" evidence="1">
    <location>
        <begin position="311"/>
        <end position="334"/>
    </location>
</feature>